<keyword evidence="3" id="KW-1185">Reference proteome</keyword>
<accession>A0A372EQ85</accession>
<gene>
    <name evidence="2" type="ORF">DY262_02885</name>
</gene>
<dbReference type="EMBL" id="QVLS01000001">
    <property type="protein sequence ID" value="RFP82783.1"/>
    <property type="molecule type" value="Genomic_DNA"/>
</dbReference>
<feature type="region of interest" description="Disordered" evidence="1">
    <location>
        <begin position="1"/>
        <end position="26"/>
    </location>
</feature>
<evidence type="ECO:0000256" key="1">
    <source>
        <dbReference type="SAM" id="MobiDB-lite"/>
    </source>
</evidence>
<dbReference type="AlphaFoldDB" id="A0A372EQ85"/>
<name>A0A372EQ85_9BURK</name>
<evidence type="ECO:0000313" key="2">
    <source>
        <dbReference type="EMBL" id="RFP82783.1"/>
    </source>
</evidence>
<organism evidence="2 3">
    <name type="scientific">Hydrogenophaga borbori</name>
    <dbReference type="NCBI Taxonomy" id="2294117"/>
    <lineage>
        <taxon>Bacteria</taxon>
        <taxon>Pseudomonadati</taxon>
        <taxon>Pseudomonadota</taxon>
        <taxon>Betaproteobacteria</taxon>
        <taxon>Burkholderiales</taxon>
        <taxon>Comamonadaceae</taxon>
        <taxon>Hydrogenophaga</taxon>
    </lineage>
</organism>
<protein>
    <submittedName>
        <fullName evidence="2">Uncharacterized protein</fullName>
    </submittedName>
</protein>
<comment type="caution">
    <text evidence="2">The sequence shown here is derived from an EMBL/GenBank/DDBJ whole genome shotgun (WGS) entry which is preliminary data.</text>
</comment>
<proteinExistence type="predicted"/>
<reference evidence="2 3" key="1">
    <citation type="submission" date="2018-08" db="EMBL/GenBank/DDBJ databases">
        <title>Hydrogenophaga sp. LA-38 isolated from sludge.</title>
        <authorList>
            <person name="Im W.-T."/>
        </authorList>
    </citation>
    <scope>NUCLEOTIDE SEQUENCE [LARGE SCALE GENOMIC DNA]</scope>
    <source>
        <strain evidence="2 3">LA-38</strain>
    </source>
</reference>
<evidence type="ECO:0000313" key="3">
    <source>
        <dbReference type="Proteomes" id="UP000261931"/>
    </source>
</evidence>
<sequence length="75" mass="8384">MKWNHPRRAARDPLQGAAPAARQSRFRGASWFDPGKRCGSREAKWLAKALGSLEFYPPPPWRLARRAVCGRGPVG</sequence>
<dbReference type="Proteomes" id="UP000261931">
    <property type="component" value="Unassembled WGS sequence"/>
</dbReference>